<dbReference type="AlphaFoldDB" id="A0A8T2Y3E5"/>
<dbReference type="Proteomes" id="UP000807159">
    <property type="component" value="Chromosome 8"/>
</dbReference>
<comment type="caution">
    <text evidence="2">The sequence shown here is derived from an EMBL/GenBank/DDBJ whole genome shotgun (WGS) entry which is preliminary data.</text>
</comment>
<proteinExistence type="predicted"/>
<keyword evidence="1" id="KW-0812">Transmembrane</keyword>
<feature type="non-terminal residue" evidence="2">
    <location>
        <position position="1"/>
    </location>
</feature>
<gene>
    <name evidence="2" type="ORF">H0E87_014980</name>
</gene>
<accession>A0A8T2Y3E5</accession>
<protein>
    <submittedName>
        <fullName evidence="2">Uncharacterized protein</fullName>
    </submittedName>
</protein>
<sequence length="64" mass="6885">QLRDFLMAVGFSGCYGMCLAAAGCVWLLLYATLFVGVDGFWGFAAGECFPSMLGLLPDPRLVDM</sequence>
<keyword evidence="1" id="KW-1133">Transmembrane helix</keyword>
<organism evidence="2 3">
    <name type="scientific">Populus deltoides</name>
    <name type="common">Eastern poplar</name>
    <name type="synonym">Eastern cottonwood</name>
    <dbReference type="NCBI Taxonomy" id="3696"/>
    <lineage>
        <taxon>Eukaryota</taxon>
        <taxon>Viridiplantae</taxon>
        <taxon>Streptophyta</taxon>
        <taxon>Embryophyta</taxon>
        <taxon>Tracheophyta</taxon>
        <taxon>Spermatophyta</taxon>
        <taxon>Magnoliopsida</taxon>
        <taxon>eudicotyledons</taxon>
        <taxon>Gunneridae</taxon>
        <taxon>Pentapetalae</taxon>
        <taxon>rosids</taxon>
        <taxon>fabids</taxon>
        <taxon>Malpighiales</taxon>
        <taxon>Salicaceae</taxon>
        <taxon>Saliceae</taxon>
        <taxon>Populus</taxon>
    </lineage>
</organism>
<evidence type="ECO:0000256" key="1">
    <source>
        <dbReference type="SAM" id="Phobius"/>
    </source>
</evidence>
<feature type="non-terminal residue" evidence="2">
    <location>
        <position position="64"/>
    </location>
</feature>
<name>A0A8T2Y3E5_POPDE</name>
<keyword evidence="3" id="KW-1185">Reference proteome</keyword>
<keyword evidence="1" id="KW-0472">Membrane</keyword>
<evidence type="ECO:0000313" key="2">
    <source>
        <dbReference type="EMBL" id="KAH8499582.1"/>
    </source>
</evidence>
<evidence type="ECO:0000313" key="3">
    <source>
        <dbReference type="Proteomes" id="UP000807159"/>
    </source>
</evidence>
<feature type="transmembrane region" description="Helical" evidence="1">
    <location>
        <begin position="12"/>
        <end position="33"/>
    </location>
</feature>
<dbReference type="EMBL" id="JACEGQ020000008">
    <property type="protein sequence ID" value="KAH8499582.1"/>
    <property type="molecule type" value="Genomic_DNA"/>
</dbReference>
<reference evidence="2" key="1">
    <citation type="journal article" date="2021" name="J. Hered.">
        <title>Genome Assembly of Salicaceae Populus deltoides (Eastern Cottonwood) I-69 Based on Nanopore Sequencing and Hi-C Technologies.</title>
        <authorList>
            <person name="Bai S."/>
            <person name="Wu H."/>
            <person name="Zhang J."/>
            <person name="Pan Z."/>
            <person name="Zhao W."/>
            <person name="Li Z."/>
            <person name="Tong C."/>
        </authorList>
    </citation>
    <scope>NUCLEOTIDE SEQUENCE</scope>
    <source>
        <tissue evidence="2">Leaf</tissue>
    </source>
</reference>